<organism evidence="2">
    <name type="scientific">uncultured Paludibacter sp</name>
    <dbReference type="NCBI Taxonomy" id="497635"/>
    <lineage>
        <taxon>Bacteria</taxon>
        <taxon>Pseudomonadati</taxon>
        <taxon>Bacteroidota</taxon>
        <taxon>Bacteroidia</taxon>
        <taxon>Bacteroidales</taxon>
        <taxon>Paludibacteraceae</taxon>
        <taxon>Paludibacter</taxon>
        <taxon>environmental samples</taxon>
    </lineage>
</organism>
<reference evidence="2" key="1">
    <citation type="submission" date="2018-07" db="EMBL/GenBank/DDBJ databases">
        <authorList>
            <consortium name="Genoscope - CEA"/>
            <person name="William W."/>
        </authorList>
    </citation>
    <scope>NUCLEOTIDE SEQUENCE</scope>
    <source>
        <strain evidence="2">IK1</strain>
    </source>
</reference>
<dbReference type="AlphaFoldDB" id="A0A653AFH3"/>
<proteinExistence type="predicted"/>
<gene>
    <name evidence="2" type="ORF">TRIP_D410031</name>
</gene>
<dbReference type="InterPro" id="IPR035901">
    <property type="entry name" value="GIY-YIG_endonuc_sf"/>
</dbReference>
<feature type="domain" description="GIY-YIG" evidence="1">
    <location>
        <begin position="1"/>
        <end position="79"/>
    </location>
</feature>
<name>A0A653AFH3_9BACT</name>
<dbReference type="Gene3D" id="3.40.1440.10">
    <property type="entry name" value="GIY-YIG endonuclease"/>
    <property type="match status" value="1"/>
</dbReference>
<dbReference type="InterPro" id="IPR000305">
    <property type="entry name" value="GIY-YIG_endonuc"/>
</dbReference>
<dbReference type="PROSITE" id="PS50164">
    <property type="entry name" value="GIY_YIG"/>
    <property type="match status" value="1"/>
</dbReference>
<dbReference type="Pfam" id="PF01541">
    <property type="entry name" value="GIY-YIG"/>
    <property type="match status" value="1"/>
</dbReference>
<dbReference type="EMBL" id="UPXZ01000036">
    <property type="protein sequence ID" value="VBB46768.1"/>
    <property type="molecule type" value="Genomic_DNA"/>
</dbReference>
<evidence type="ECO:0000313" key="2">
    <source>
        <dbReference type="EMBL" id="VBB46768.1"/>
    </source>
</evidence>
<protein>
    <recommendedName>
        <fullName evidence="1">GIY-YIG domain-containing protein</fullName>
    </recommendedName>
</protein>
<dbReference type="SUPFAM" id="SSF82771">
    <property type="entry name" value="GIY-YIG endonuclease"/>
    <property type="match status" value="1"/>
</dbReference>
<accession>A0A653AFH3</accession>
<evidence type="ECO:0000259" key="1">
    <source>
        <dbReference type="PROSITE" id="PS50164"/>
    </source>
</evidence>
<sequence length="97" mass="11542">MVGCYILYSEKIQKFYIGATQDEINSRIEKHNHKTYGSKKFTARANDWILFLFIPTKDFSHAVRIKRKIKSMKSSKFVHKLMQDKELLEKLITDCRI</sequence>